<dbReference type="InterPro" id="IPR003439">
    <property type="entry name" value="ABC_transporter-like_ATP-bd"/>
</dbReference>
<dbReference type="Pfam" id="PF00005">
    <property type="entry name" value="ABC_tran"/>
    <property type="match status" value="1"/>
</dbReference>
<dbReference type="RefSeq" id="WP_349216351.1">
    <property type="nucleotide sequence ID" value="NZ_JBBMFA010000096.1"/>
</dbReference>
<evidence type="ECO:0000256" key="7">
    <source>
        <dbReference type="ARBA" id="ARBA00022967"/>
    </source>
</evidence>
<dbReference type="PANTHER" id="PTHR43553:SF24">
    <property type="entry name" value="ENERGY-COUPLING FACTOR TRANSPORTER ATP-BINDING PROTEIN ECFA1"/>
    <property type="match status" value="1"/>
</dbReference>
<evidence type="ECO:0000313" key="10">
    <source>
        <dbReference type="EMBL" id="MEQ2520805.1"/>
    </source>
</evidence>
<dbReference type="NCBIfam" id="TIGR04520">
    <property type="entry name" value="ECF_ATPase_1"/>
    <property type="match status" value="1"/>
</dbReference>
<evidence type="ECO:0000256" key="1">
    <source>
        <dbReference type="ARBA" id="ARBA00004202"/>
    </source>
</evidence>
<comment type="subcellular location">
    <subcellularLocation>
        <location evidence="1">Cell membrane</location>
        <topology evidence="1">Peripheral membrane protein</topology>
    </subcellularLocation>
</comment>
<dbReference type="InterPro" id="IPR015856">
    <property type="entry name" value="ABC_transpr_CbiO/EcfA_su"/>
</dbReference>
<dbReference type="SUPFAM" id="SSF52540">
    <property type="entry name" value="P-loop containing nucleoside triphosphate hydrolases"/>
    <property type="match status" value="1"/>
</dbReference>
<dbReference type="CDD" id="cd03225">
    <property type="entry name" value="ABC_cobalt_CbiO_domain1"/>
    <property type="match status" value="1"/>
</dbReference>
<keyword evidence="3" id="KW-0813">Transport</keyword>
<dbReference type="PROSITE" id="PS50893">
    <property type="entry name" value="ABC_TRANSPORTER_2"/>
    <property type="match status" value="1"/>
</dbReference>
<keyword evidence="6" id="KW-0067">ATP-binding</keyword>
<keyword evidence="8" id="KW-0472">Membrane</keyword>
<evidence type="ECO:0000256" key="6">
    <source>
        <dbReference type="ARBA" id="ARBA00022840"/>
    </source>
</evidence>
<reference evidence="10 11" key="1">
    <citation type="submission" date="2024-03" db="EMBL/GenBank/DDBJ databases">
        <title>Human intestinal bacterial collection.</title>
        <authorList>
            <person name="Pauvert C."/>
            <person name="Hitch T.C.A."/>
            <person name="Clavel T."/>
        </authorList>
    </citation>
    <scope>NUCLEOTIDE SEQUENCE [LARGE SCALE GENOMIC DNA]</scope>
    <source>
        <strain evidence="10 11">CLA-JM-H11</strain>
    </source>
</reference>
<comment type="similarity">
    <text evidence="2">Belongs to the ABC transporter superfamily.</text>
</comment>
<dbReference type="InterPro" id="IPR003593">
    <property type="entry name" value="AAA+_ATPase"/>
</dbReference>
<dbReference type="EMBL" id="JBBMFA010000096">
    <property type="protein sequence ID" value="MEQ2520805.1"/>
    <property type="molecule type" value="Genomic_DNA"/>
</dbReference>
<dbReference type="NCBIfam" id="NF010167">
    <property type="entry name" value="PRK13648.1"/>
    <property type="match status" value="1"/>
</dbReference>
<dbReference type="InterPro" id="IPR050095">
    <property type="entry name" value="ECF_ABC_transporter_ATP-bd"/>
</dbReference>
<evidence type="ECO:0000256" key="4">
    <source>
        <dbReference type="ARBA" id="ARBA00022475"/>
    </source>
</evidence>
<name>A0ABV1GG36_9FIRM</name>
<sequence>MNEHAQTMLEAKDVVFRYSETGSNAIDGLSMQVKKGEYVAVLGANGCGKSTLAKHFNAILLPASGTVWIEEIPTTDEDRLMEMRQKVGMVFQNPDNQIVATVVEEDVAFALENLGVPRDEMRCRVDDAMQMAGIYKYREKAPHKLSGGQKQRVAIAGVIAMRPDCLVLDEATAMLDPIGREKVMHTVHKLNRDYGITVVQITHYMEEAATADRVVVMSAGRIVMEGTPRQVFSQVEAVKALHLDVPQSAELCHALTQAGLPMPDDVIRPEECAAAIYKTLTGKEPPRDV</sequence>
<protein>
    <submittedName>
        <fullName evidence="10">Energy-coupling factor transporter ATPase</fullName>
    </submittedName>
</protein>
<evidence type="ECO:0000256" key="5">
    <source>
        <dbReference type="ARBA" id="ARBA00022741"/>
    </source>
</evidence>
<evidence type="ECO:0000313" key="11">
    <source>
        <dbReference type="Proteomes" id="UP001477672"/>
    </source>
</evidence>
<dbReference type="Proteomes" id="UP001477672">
    <property type="component" value="Unassembled WGS sequence"/>
</dbReference>
<dbReference type="SMART" id="SM00382">
    <property type="entry name" value="AAA"/>
    <property type="match status" value="1"/>
</dbReference>
<keyword evidence="7" id="KW-1278">Translocase</keyword>
<keyword evidence="5" id="KW-0547">Nucleotide-binding</keyword>
<gene>
    <name evidence="10" type="ORF">WMO24_10250</name>
</gene>
<evidence type="ECO:0000256" key="8">
    <source>
        <dbReference type="ARBA" id="ARBA00023136"/>
    </source>
</evidence>
<dbReference type="Gene3D" id="3.40.50.300">
    <property type="entry name" value="P-loop containing nucleotide triphosphate hydrolases"/>
    <property type="match status" value="1"/>
</dbReference>
<dbReference type="InterPro" id="IPR027417">
    <property type="entry name" value="P-loop_NTPase"/>
</dbReference>
<evidence type="ECO:0000256" key="3">
    <source>
        <dbReference type="ARBA" id="ARBA00022448"/>
    </source>
</evidence>
<evidence type="ECO:0000259" key="9">
    <source>
        <dbReference type="PROSITE" id="PS50893"/>
    </source>
</evidence>
<dbReference type="InterPro" id="IPR017871">
    <property type="entry name" value="ABC_transporter-like_CS"/>
</dbReference>
<keyword evidence="11" id="KW-1185">Reference proteome</keyword>
<evidence type="ECO:0000256" key="2">
    <source>
        <dbReference type="ARBA" id="ARBA00005417"/>
    </source>
</evidence>
<dbReference type="PROSITE" id="PS00211">
    <property type="entry name" value="ABC_TRANSPORTER_1"/>
    <property type="match status" value="1"/>
</dbReference>
<dbReference type="InterPro" id="IPR030947">
    <property type="entry name" value="EcfA_1"/>
</dbReference>
<dbReference type="PANTHER" id="PTHR43553">
    <property type="entry name" value="HEAVY METAL TRANSPORTER"/>
    <property type="match status" value="1"/>
</dbReference>
<feature type="domain" description="ABC transporter" evidence="9">
    <location>
        <begin position="9"/>
        <end position="244"/>
    </location>
</feature>
<accession>A0ABV1GG36</accession>
<comment type="caution">
    <text evidence="10">The sequence shown here is derived from an EMBL/GenBank/DDBJ whole genome shotgun (WGS) entry which is preliminary data.</text>
</comment>
<organism evidence="10 11">
    <name type="scientific">Ruthenibacterium intestinale</name>
    <dbReference type="NCBI Taxonomy" id="3133163"/>
    <lineage>
        <taxon>Bacteria</taxon>
        <taxon>Bacillati</taxon>
        <taxon>Bacillota</taxon>
        <taxon>Clostridia</taxon>
        <taxon>Eubacteriales</taxon>
        <taxon>Oscillospiraceae</taxon>
        <taxon>Ruthenibacterium</taxon>
    </lineage>
</organism>
<proteinExistence type="inferred from homology"/>
<keyword evidence="4" id="KW-1003">Cell membrane</keyword>